<accession>A0A0C2ME28</accession>
<dbReference type="InterPro" id="IPR011989">
    <property type="entry name" value="ARM-like"/>
</dbReference>
<dbReference type="GO" id="GO:0006611">
    <property type="term" value="P:protein export from nucleus"/>
    <property type="evidence" value="ECO:0007669"/>
    <property type="project" value="TreeGrafter"/>
</dbReference>
<evidence type="ECO:0000313" key="4">
    <source>
        <dbReference type="Proteomes" id="UP000031668"/>
    </source>
</evidence>
<name>A0A0C2ME28_THEKT</name>
<dbReference type="Gene3D" id="1.25.10.10">
    <property type="entry name" value="Leucine-rich Repeat Variant"/>
    <property type="match status" value="1"/>
</dbReference>
<dbReference type="EMBL" id="JWZT01004937">
    <property type="protein sequence ID" value="KII62584.1"/>
    <property type="molecule type" value="Genomic_DNA"/>
</dbReference>
<dbReference type="AlphaFoldDB" id="A0A0C2ME28"/>
<protein>
    <submittedName>
        <fullName evidence="3">Exportin-2</fullName>
    </submittedName>
</protein>
<organism evidence="3 4">
    <name type="scientific">Thelohanellus kitauei</name>
    <name type="common">Myxosporean</name>
    <dbReference type="NCBI Taxonomy" id="669202"/>
    <lineage>
        <taxon>Eukaryota</taxon>
        <taxon>Metazoa</taxon>
        <taxon>Cnidaria</taxon>
        <taxon>Myxozoa</taxon>
        <taxon>Myxosporea</taxon>
        <taxon>Bivalvulida</taxon>
        <taxon>Platysporina</taxon>
        <taxon>Myxobolidae</taxon>
        <taxon>Thelohanellus</taxon>
    </lineage>
</organism>
<reference evidence="3 4" key="1">
    <citation type="journal article" date="2014" name="Genome Biol. Evol.">
        <title>The genome of the myxosporean Thelohanellus kitauei shows adaptations to nutrient acquisition within its fish host.</title>
        <authorList>
            <person name="Yang Y."/>
            <person name="Xiong J."/>
            <person name="Zhou Z."/>
            <person name="Huo F."/>
            <person name="Miao W."/>
            <person name="Ran C."/>
            <person name="Liu Y."/>
            <person name="Zhang J."/>
            <person name="Feng J."/>
            <person name="Wang M."/>
            <person name="Wang M."/>
            <person name="Wang L."/>
            <person name="Yao B."/>
        </authorList>
    </citation>
    <scope>NUCLEOTIDE SEQUENCE [LARGE SCALE GENOMIC DNA]</scope>
    <source>
        <strain evidence="3">Wuqing</strain>
    </source>
</reference>
<dbReference type="GO" id="GO:0005049">
    <property type="term" value="F:nuclear export signal receptor activity"/>
    <property type="evidence" value="ECO:0007669"/>
    <property type="project" value="TreeGrafter"/>
</dbReference>
<evidence type="ECO:0000313" key="3">
    <source>
        <dbReference type="EMBL" id="KII62584.1"/>
    </source>
</evidence>
<dbReference type="GO" id="GO:0031267">
    <property type="term" value="F:small GTPase binding"/>
    <property type="evidence" value="ECO:0007669"/>
    <property type="project" value="InterPro"/>
</dbReference>
<dbReference type="InterPro" id="IPR013713">
    <property type="entry name" value="XPO2_central"/>
</dbReference>
<proteinExistence type="predicted"/>
<evidence type="ECO:0000259" key="2">
    <source>
        <dbReference type="Pfam" id="PF08506"/>
    </source>
</evidence>
<dbReference type="SUPFAM" id="SSF48371">
    <property type="entry name" value="ARM repeat"/>
    <property type="match status" value="1"/>
</dbReference>
<sequence length="677" mass="77195">MFVRKYTSDFDGYARTYMETVWVLTASHLKSDQSDKLTSECLHFIKMAITTSSIRSLFEQDDNGLSGLFVNIIIPNLVPGPYDEELFEDDPIEYVRSEMDGDAESRRQAAADLVSSLAFAYEKKIIPMILQFIEQLVQKSRDSDDWKYEDAAIRLIMAVTNKFGAIKFGVAEVSPLLDVNKIYTQLIYPIFSDPKRNPMLLGSALKYTIIFRKVMNSQMVDATIACYISLMSHANFGVRYFSCIVVSELILPPNHPDANTRLLIIVEHLQTIYSHLMNLIIGQTALSDVPFQCLISLLLKTHSFSKQYIGTIMDNLLSVVVKLGSINSNPASIHSLFSSICLCFRFSFLYTNEMFNVQASKFITLANGLIMKNSCDLADYLLQTLSVIVSHFCPFELVEIKACFTRLIEVPSWEGDPSHFCSTSLLAGAFMESAPDLILGQGYYTFFIDIFERYSRNVRYDSVVFNILKPIVFLPWKRAKISFPTRVFDIVFSRLTKLKKPKFISGFVDFIYLFVMAFNSDELVKLVEGIQRLIIFRIVRGLLLPELANPISIVRKKCISIVCCQILFSISIHVAYDAKDWANDLLKLFDSNPPTQPLIRPDLIEYYKSLGNFETDLLPSFEPVPEDTMNVIRFVVPKFDHHPHVCDVKAFIKEMYETMKTGLKQEATLIIESKLKT</sequence>
<gene>
    <name evidence="3" type="ORF">RF11_05216</name>
</gene>
<dbReference type="InterPro" id="IPR016024">
    <property type="entry name" value="ARM-type_fold"/>
</dbReference>
<comment type="caution">
    <text evidence="3">The sequence shown here is derived from an EMBL/GenBank/DDBJ whole genome shotgun (WGS) entry which is preliminary data.</text>
</comment>
<feature type="domain" description="Exportin-2 C-terminal" evidence="1">
    <location>
        <begin position="268"/>
        <end position="594"/>
    </location>
</feature>
<feature type="domain" description="Exportin-2 central" evidence="2">
    <location>
        <begin position="1"/>
        <end position="244"/>
    </location>
</feature>
<dbReference type="OrthoDB" id="3268246at2759"/>
<dbReference type="Pfam" id="PF03378">
    <property type="entry name" value="CAS_CSE1"/>
    <property type="match status" value="1"/>
</dbReference>
<dbReference type="InterPro" id="IPR005043">
    <property type="entry name" value="XPO2_C"/>
</dbReference>
<keyword evidence="4" id="KW-1185">Reference proteome</keyword>
<evidence type="ECO:0000259" key="1">
    <source>
        <dbReference type="Pfam" id="PF03378"/>
    </source>
</evidence>
<dbReference type="PANTHER" id="PTHR10997">
    <property type="entry name" value="IMPORTIN-7, 8, 11"/>
    <property type="match status" value="1"/>
</dbReference>
<dbReference type="GO" id="GO:0005635">
    <property type="term" value="C:nuclear envelope"/>
    <property type="evidence" value="ECO:0007669"/>
    <property type="project" value="TreeGrafter"/>
</dbReference>
<dbReference type="Proteomes" id="UP000031668">
    <property type="component" value="Unassembled WGS sequence"/>
</dbReference>
<dbReference type="GO" id="GO:0006606">
    <property type="term" value="P:protein import into nucleus"/>
    <property type="evidence" value="ECO:0007669"/>
    <property type="project" value="TreeGrafter"/>
</dbReference>
<dbReference type="Pfam" id="PF08506">
    <property type="entry name" value="Cse1"/>
    <property type="match status" value="1"/>
</dbReference>
<dbReference type="GO" id="GO:0005829">
    <property type="term" value="C:cytosol"/>
    <property type="evidence" value="ECO:0007669"/>
    <property type="project" value="TreeGrafter"/>
</dbReference>
<dbReference type="PANTHER" id="PTHR10997:SF8">
    <property type="entry name" value="EXPORTIN-2"/>
    <property type="match status" value="1"/>
</dbReference>